<dbReference type="EMBL" id="WNKQ01000008">
    <property type="protein sequence ID" value="KAF5849851.1"/>
    <property type="molecule type" value="Genomic_DNA"/>
</dbReference>
<proteinExistence type="predicted"/>
<reference evidence="2" key="1">
    <citation type="submission" date="2019-11" db="EMBL/GenBank/DDBJ databases">
        <title>Bipolaris sorokiniana Genome sequencing.</title>
        <authorList>
            <person name="Wang H."/>
        </authorList>
    </citation>
    <scope>NUCLEOTIDE SEQUENCE</scope>
</reference>
<accession>A0A8H5ZGH9</accession>
<evidence type="ECO:0000313" key="3">
    <source>
        <dbReference type="Proteomes" id="UP000624244"/>
    </source>
</evidence>
<evidence type="ECO:0000313" key="2">
    <source>
        <dbReference type="EMBL" id="KAF5849851.1"/>
    </source>
</evidence>
<feature type="region of interest" description="Disordered" evidence="1">
    <location>
        <begin position="1"/>
        <end position="30"/>
    </location>
</feature>
<comment type="caution">
    <text evidence="2">The sequence shown here is derived from an EMBL/GenBank/DDBJ whole genome shotgun (WGS) entry which is preliminary data.</text>
</comment>
<gene>
    <name evidence="2" type="ORF">GGP41_005227</name>
</gene>
<evidence type="ECO:0000256" key="1">
    <source>
        <dbReference type="SAM" id="MobiDB-lite"/>
    </source>
</evidence>
<dbReference type="Proteomes" id="UP000624244">
    <property type="component" value="Unassembled WGS sequence"/>
</dbReference>
<dbReference type="AlphaFoldDB" id="A0A8H5ZGH9"/>
<sequence length="201" mass="21802">MREEPTAATRETQIASVSGHASGNTTRNPLIWVNRSPGGDRAIHRRPPSVLVALNLQAAGPRRRVLPMLAGGGPSSGRAAYYTTTRLLTTAAYARMKKGVYERVCVYSRQAITWKGQNDAHSICAGTSQTVYHPTLVSPASIPSCSRVICGRLETYTQGLLCSYVCTSIDVYTDGYVHVHVREWAGGKQGHAAAHMLQYAE</sequence>
<name>A0A8H5ZGH9_COCSA</name>
<protein>
    <submittedName>
        <fullName evidence="2">Uncharacterized protein</fullName>
    </submittedName>
</protein>
<organism evidence="2 3">
    <name type="scientific">Cochliobolus sativus</name>
    <name type="common">Common root rot and spot blotch fungus</name>
    <name type="synonym">Bipolaris sorokiniana</name>
    <dbReference type="NCBI Taxonomy" id="45130"/>
    <lineage>
        <taxon>Eukaryota</taxon>
        <taxon>Fungi</taxon>
        <taxon>Dikarya</taxon>
        <taxon>Ascomycota</taxon>
        <taxon>Pezizomycotina</taxon>
        <taxon>Dothideomycetes</taxon>
        <taxon>Pleosporomycetidae</taxon>
        <taxon>Pleosporales</taxon>
        <taxon>Pleosporineae</taxon>
        <taxon>Pleosporaceae</taxon>
        <taxon>Bipolaris</taxon>
    </lineage>
</organism>
<feature type="compositionally biased region" description="Polar residues" evidence="1">
    <location>
        <begin position="9"/>
        <end position="28"/>
    </location>
</feature>